<dbReference type="SMART" id="SM00432">
    <property type="entry name" value="MADS"/>
    <property type="match status" value="1"/>
</dbReference>
<feature type="compositionally biased region" description="Low complexity" evidence="7">
    <location>
        <begin position="364"/>
        <end position="386"/>
    </location>
</feature>
<dbReference type="AlphaFoldDB" id="G8Y010"/>
<feature type="compositionally biased region" description="Low complexity" evidence="7">
    <location>
        <begin position="183"/>
        <end position="196"/>
    </location>
</feature>
<evidence type="ECO:0000313" key="9">
    <source>
        <dbReference type="EMBL" id="CCE87269.1"/>
    </source>
</evidence>
<dbReference type="GO" id="GO:0000977">
    <property type="term" value="F:RNA polymerase II transcription regulatory region sequence-specific DNA binding"/>
    <property type="evidence" value="ECO:0007669"/>
    <property type="project" value="InterPro"/>
</dbReference>
<dbReference type="InterPro" id="IPR033896">
    <property type="entry name" value="MEF2-like_N"/>
</dbReference>
<dbReference type="OrthoDB" id="1898716at2759"/>
<feature type="compositionally biased region" description="Polar residues" evidence="7">
    <location>
        <begin position="490"/>
        <end position="508"/>
    </location>
</feature>
<name>G8Y010_PICSO</name>
<dbReference type="FunFam" id="3.40.1810.10:FF:000013">
    <property type="entry name" value="Transcription factor, MADS-box"/>
    <property type="match status" value="1"/>
</dbReference>
<evidence type="ECO:0000259" key="8">
    <source>
        <dbReference type="PROSITE" id="PS50066"/>
    </source>
</evidence>
<comment type="subcellular location">
    <subcellularLocation>
        <location evidence="1">Nucleus</location>
    </subcellularLocation>
</comment>
<dbReference type="Pfam" id="PF00319">
    <property type="entry name" value="SRF-TF"/>
    <property type="match status" value="1"/>
</dbReference>
<feature type="region of interest" description="Disordered" evidence="7">
    <location>
        <begin position="75"/>
        <end position="159"/>
    </location>
</feature>
<evidence type="ECO:0000256" key="5">
    <source>
        <dbReference type="ARBA" id="ARBA00023242"/>
    </source>
</evidence>
<feature type="compositionally biased region" description="Polar residues" evidence="7">
    <location>
        <begin position="239"/>
        <end position="258"/>
    </location>
</feature>
<dbReference type="InterPro" id="IPR050142">
    <property type="entry name" value="MADS-box/MEF2_TF"/>
</dbReference>
<dbReference type="PROSITE" id="PS50066">
    <property type="entry name" value="MADS_BOX_2"/>
    <property type="match status" value="1"/>
</dbReference>
<dbReference type="HOGENOM" id="CLU_022543_0_0_1"/>
<dbReference type="PRINTS" id="PR00404">
    <property type="entry name" value="MADSDOMAIN"/>
</dbReference>
<dbReference type="OMA" id="APQDWPS"/>
<dbReference type="GO" id="GO:0033554">
    <property type="term" value="P:cellular response to stress"/>
    <property type="evidence" value="ECO:0007669"/>
    <property type="project" value="UniProtKB-ARBA"/>
</dbReference>
<dbReference type="FunCoup" id="G8Y010">
    <property type="interactions" value="446"/>
</dbReference>
<reference evidence="9 10" key="1">
    <citation type="journal article" date="2012" name="G3 (Bethesda)">
        <title>Pichia sorbitophila, an interspecies yeast hybrid reveals early steps of genome resolution following polyploidization.</title>
        <authorList>
            <person name="Leh Louis V."/>
            <person name="Despons L."/>
            <person name="Friedrich A."/>
            <person name="Martin T."/>
            <person name="Durrens P."/>
            <person name="Casaregola S."/>
            <person name="Neuveglise C."/>
            <person name="Fairhead C."/>
            <person name="Marck C."/>
            <person name="Cruz J.A."/>
            <person name="Straub M.L."/>
            <person name="Kugler V."/>
            <person name="Sacerdot C."/>
            <person name="Uzunov Z."/>
            <person name="Thierry A."/>
            <person name="Weiss S."/>
            <person name="Bleykasten C."/>
            <person name="De Montigny J."/>
            <person name="Jacques N."/>
            <person name="Jung P."/>
            <person name="Lemaire M."/>
            <person name="Mallet S."/>
            <person name="Morel G."/>
            <person name="Richard G.F."/>
            <person name="Sarkar A."/>
            <person name="Savel G."/>
            <person name="Schacherer J."/>
            <person name="Seret M.L."/>
            <person name="Talla E."/>
            <person name="Samson G."/>
            <person name="Jubin C."/>
            <person name="Poulain J."/>
            <person name="Vacherie B."/>
            <person name="Barbe V."/>
            <person name="Pelletier E."/>
            <person name="Sherman D.J."/>
            <person name="Westhof E."/>
            <person name="Weissenbach J."/>
            <person name="Baret P.V."/>
            <person name="Wincker P."/>
            <person name="Gaillardin C."/>
            <person name="Dujon B."/>
            <person name="Souciet J.L."/>
        </authorList>
    </citation>
    <scope>NUCLEOTIDE SEQUENCE [LARGE SCALE GENOMIC DNA]</scope>
    <source>
        <strain evidence="10">ATCC MYA-4447 / BCRC 22081 / CBS 7064 / NBRC 10061 / NRRL Y-12695</strain>
    </source>
</reference>
<keyword evidence="5" id="KW-0539">Nucleus</keyword>
<feature type="compositionally biased region" description="Polar residues" evidence="7">
    <location>
        <begin position="345"/>
        <end position="363"/>
    </location>
</feature>
<dbReference type="CDD" id="cd00265">
    <property type="entry name" value="MADS_MEF2_like"/>
    <property type="match status" value="1"/>
</dbReference>
<proteinExistence type="inferred from homology"/>
<evidence type="ECO:0000256" key="6">
    <source>
        <dbReference type="ARBA" id="ARBA00025805"/>
    </source>
</evidence>
<dbReference type="SUPFAM" id="SSF55455">
    <property type="entry name" value="SRF-like"/>
    <property type="match status" value="1"/>
</dbReference>
<dbReference type="Proteomes" id="UP000005222">
    <property type="component" value="Chromosome N"/>
</dbReference>
<evidence type="ECO:0000313" key="10">
    <source>
        <dbReference type="Proteomes" id="UP000005222"/>
    </source>
</evidence>
<dbReference type="InParanoid" id="G8Y010"/>
<dbReference type="EMBL" id="FO082046">
    <property type="protein sequence ID" value="CCE87269.1"/>
    <property type="molecule type" value="Genomic_DNA"/>
</dbReference>
<dbReference type="eggNOG" id="KOG0014">
    <property type="taxonomic scope" value="Eukaryota"/>
</dbReference>
<feature type="compositionally biased region" description="Acidic residues" evidence="7">
    <location>
        <begin position="104"/>
        <end position="113"/>
    </location>
</feature>
<feature type="region of interest" description="Disordered" evidence="7">
    <location>
        <begin position="239"/>
        <end position="304"/>
    </location>
</feature>
<dbReference type="InterPro" id="IPR036879">
    <property type="entry name" value="TF_MADSbox_sf"/>
</dbReference>
<gene>
    <name evidence="9" type="primary">Piso0_005815</name>
    <name evidence="9" type="ORF">GNLVRS01_PISO0N23201g</name>
</gene>
<dbReference type="PANTHER" id="PTHR48019">
    <property type="entry name" value="SERUM RESPONSE FACTOR HOMOLOG"/>
    <property type="match status" value="1"/>
</dbReference>
<keyword evidence="3" id="KW-0238">DNA-binding</keyword>
<feature type="compositionally biased region" description="Low complexity" evidence="7">
    <location>
        <begin position="509"/>
        <end position="528"/>
    </location>
</feature>
<evidence type="ECO:0000256" key="3">
    <source>
        <dbReference type="ARBA" id="ARBA00023125"/>
    </source>
</evidence>
<organism evidence="9 10">
    <name type="scientific">Pichia sorbitophila (strain ATCC MYA-4447 / BCRC 22081 / CBS 7064 / NBRC 10061 / NRRL Y-12695)</name>
    <name type="common">Hybrid yeast</name>
    <dbReference type="NCBI Taxonomy" id="559304"/>
    <lineage>
        <taxon>Eukaryota</taxon>
        <taxon>Fungi</taxon>
        <taxon>Dikarya</taxon>
        <taxon>Ascomycota</taxon>
        <taxon>Saccharomycotina</taxon>
        <taxon>Pichiomycetes</taxon>
        <taxon>Debaryomycetaceae</taxon>
        <taxon>Millerozyma</taxon>
    </lineage>
</organism>
<dbReference type="PROSITE" id="PS00350">
    <property type="entry name" value="MADS_BOX_1"/>
    <property type="match status" value="1"/>
</dbReference>
<dbReference type="GO" id="GO:0005634">
    <property type="term" value="C:nucleus"/>
    <property type="evidence" value="ECO:0007669"/>
    <property type="project" value="UniProtKB-SubCell"/>
</dbReference>
<feature type="compositionally biased region" description="Low complexity" evidence="7">
    <location>
        <begin position="293"/>
        <end position="304"/>
    </location>
</feature>
<evidence type="ECO:0000256" key="7">
    <source>
        <dbReference type="SAM" id="MobiDB-lite"/>
    </source>
</evidence>
<dbReference type="GO" id="GO:0046983">
    <property type="term" value="F:protein dimerization activity"/>
    <property type="evidence" value="ECO:0007669"/>
    <property type="project" value="InterPro"/>
</dbReference>
<accession>G8Y010</accession>
<feature type="region of interest" description="Disordered" evidence="7">
    <location>
        <begin position="401"/>
        <end position="431"/>
    </location>
</feature>
<keyword evidence="10" id="KW-1185">Reference proteome</keyword>
<feature type="region of interest" description="Disordered" evidence="7">
    <location>
        <begin position="345"/>
        <end position="388"/>
    </location>
</feature>
<comment type="similarity">
    <text evidence="6">Belongs to the MEF2 family.</text>
</comment>
<feature type="compositionally biased region" description="Basic and acidic residues" evidence="7">
    <location>
        <begin position="133"/>
        <end position="145"/>
    </location>
</feature>
<dbReference type="GO" id="GO:0008301">
    <property type="term" value="F:DNA binding, bending"/>
    <property type="evidence" value="ECO:0007669"/>
    <property type="project" value="UniProtKB-ARBA"/>
</dbReference>
<evidence type="ECO:0000256" key="4">
    <source>
        <dbReference type="ARBA" id="ARBA00023163"/>
    </source>
</evidence>
<dbReference type="STRING" id="559304.G8Y010"/>
<feature type="domain" description="MADS-box" evidence="8">
    <location>
        <begin position="1"/>
        <end position="61"/>
    </location>
</feature>
<keyword evidence="4" id="KW-0804">Transcription</keyword>
<dbReference type="InterPro" id="IPR002100">
    <property type="entry name" value="TF_MADSbox"/>
</dbReference>
<dbReference type="GO" id="GO:0045944">
    <property type="term" value="P:positive regulation of transcription by RNA polymerase II"/>
    <property type="evidence" value="ECO:0007669"/>
    <property type="project" value="InterPro"/>
</dbReference>
<dbReference type="Gene3D" id="3.40.1810.10">
    <property type="entry name" value="Transcription factor, MADS-box"/>
    <property type="match status" value="1"/>
</dbReference>
<evidence type="ECO:0000256" key="1">
    <source>
        <dbReference type="ARBA" id="ARBA00004123"/>
    </source>
</evidence>
<feature type="compositionally biased region" description="Polar residues" evidence="7">
    <location>
        <begin position="147"/>
        <end position="159"/>
    </location>
</feature>
<feature type="region of interest" description="Disordered" evidence="7">
    <location>
        <begin position="490"/>
        <end position="534"/>
    </location>
</feature>
<keyword evidence="2" id="KW-0805">Transcription regulation</keyword>
<protein>
    <submittedName>
        <fullName evidence="9">Piso0_005815 protein</fullName>
    </submittedName>
</protein>
<sequence length="534" mass="57974">MGRRKIEIQPLTDDRNRTVTFVKRKAGLFKKAHELAVLCQVDIAVIILGSNNKLYEFSSVDTKELINAYQKVKVPHESKSPENYGNYKRKRHLGQNMGVIRDDVDVEEDESDYSSDSSDVKRRRKVSDNSSDYQKKSGHSRDHSVNRGGSHSSDSMQYGSYGQHMRVGAVRDDSYNMSGVSRPGNTSSPSNKSNPSRGAHLMAPSSHSGHSRPVLRVQIPTDAKGKNQDSARTITAIDSNMHDTSGNPSGAASNIENQSGSNSGSRYSNFSSFKSPEDRKPVTSLPAPIHTKSSSASPSGTTAPSLPLTGINSFFGSLPQSQSAQYGNNVLPTPVLNQVLNQSFSPFQATNPGNQVPQSQNDPQQLQHNSNLQNNPGNNQGQLNQSASDINSARSRSAFGQYPLYPGVSQSGNGAGGEQTPVSGHLPSRYINDMFPSPSNFYAPQDWPNSGTGMTPIHTNLPQYLMNVSPSSSGLQSRVQYIMQNQAQNKTELTSPSQFMAPFSNMNPQQGSNADNSSNQSNSQPSSNEKSDKQ</sequence>
<evidence type="ECO:0000256" key="2">
    <source>
        <dbReference type="ARBA" id="ARBA00023015"/>
    </source>
</evidence>
<feature type="region of interest" description="Disordered" evidence="7">
    <location>
        <begin position="174"/>
        <end position="212"/>
    </location>
</feature>
<feature type="compositionally biased region" description="Low complexity" evidence="7">
    <location>
        <begin position="259"/>
        <end position="274"/>
    </location>
</feature>